<proteinExistence type="inferred from homology"/>
<dbReference type="SUPFAM" id="SSF58038">
    <property type="entry name" value="SNARE fusion complex"/>
    <property type="match status" value="1"/>
</dbReference>
<comment type="function">
    <text evidence="4">Involved in cytoplasm to vacuole transport (Cvt), pexophagy, mitophagy and nucleophagy. Recruits mitochondria for their selective degradation via autophagy (mitophagy) during starvation. Works as scaffold proteins that recruit ATG proteins to the pre-autophagosome (PAS), the site of vesicle/autophagosome formation. Required for the Cvt vesicles completion.</text>
</comment>
<dbReference type="PANTHER" id="PTHR13222">
    <property type="entry name" value="RB1-INDUCIBLE COILED-COIL"/>
    <property type="match status" value="1"/>
</dbReference>
<evidence type="ECO:0000256" key="3">
    <source>
        <dbReference type="ARBA" id="ARBA00023054"/>
    </source>
</evidence>
<feature type="compositionally biased region" description="Basic and acidic residues" evidence="5">
    <location>
        <begin position="984"/>
        <end position="995"/>
    </location>
</feature>
<feature type="compositionally biased region" description="Gly residues" evidence="5">
    <location>
        <begin position="912"/>
        <end position="922"/>
    </location>
</feature>
<evidence type="ECO:0000256" key="1">
    <source>
        <dbReference type="ARBA" id="ARBA00009729"/>
    </source>
</evidence>
<dbReference type="HOGENOM" id="CLU_311507_0_0_1"/>
<feature type="region of interest" description="Disordered" evidence="5">
    <location>
        <begin position="762"/>
        <end position="784"/>
    </location>
</feature>
<evidence type="ECO:0000256" key="2">
    <source>
        <dbReference type="ARBA" id="ARBA00023006"/>
    </source>
</evidence>
<name>R9AFB9_WALI9</name>
<feature type="compositionally biased region" description="Low complexity" evidence="5">
    <location>
        <begin position="998"/>
        <end position="1026"/>
    </location>
</feature>
<dbReference type="OrthoDB" id="447953at2759"/>
<dbReference type="GO" id="GO:0034045">
    <property type="term" value="C:phagophore assembly site membrane"/>
    <property type="evidence" value="ECO:0007669"/>
    <property type="project" value="UniProtKB-SubCell"/>
</dbReference>
<keyword evidence="4" id="KW-0926">Vacuole</keyword>
<dbReference type="AlphaFoldDB" id="R9AFB9"/>
<reference evidence="8" key="1">
    <citation type="journal article" date="2013" name="BMC Genomics">
        <title>Genome and transcriptome sequencing of the halophilic fungus Wallemia ichthyophaga: haloadaptations present and absent.</title>
        <authorList>
            <person name="Zajc J."/>
            <person name="Liu Y."/>
            <person name="Dai W."/>
            <person name="Yang Z."/>
            <person name="Hu J."/>
            <person name="Gostincar C."/>
            <person name="Gunde-Cimerman N."/>
        </authorList>
    </citation>
    <scope>NUCLEOTIDE SEQUENCE [LARGE SCALE GENOMIC DNA]</scope>
    <source>
        <strain evidence="8">EXF-994 / CBS 113033</strain>
    </source>
</reference>
<comment type="subunit">
    <text evidence="4">Homodimer.</text>
</comment>
<feature type="compositionally biased region" description="Polar residues" evidence="5">
    <location>
        <begin position="762"/>
        <end position="773"/>
    </location>
</feature>
<evidence type="ECO:0000259" key="6">
    <source>
        <dbReference type="PROSITE" id="PS50192"/>
    </source>
</evidence>
<dbReference type="GO" id="GO:1903599">
    <property type="term" value="P:positive regulation of autophagy of mitochondrion"/>
    <property type="evidence" value="ECO:0007669"/>
    <property type="project" value="UniProtKB-UniRule"/>
</dbReference>
<keyword evidence="4" id="KW-0653">Protein transport</keyword>
<feature type="region of interest" description="Disordered" evidence="5">
    <location>
        <begin position="606"/>
        <end position="626"/>
    </location>
</feature>
<sequence>MSSSATQRYEDDTRWNDLESSLNNIHSQSLLINQESSEQNGLLDGLSSFIDTINNKMSSGKKYFDKLSVTNDKQSICIAVLNGEPTRLDDPDDNSLILDGDGFEVDLNLHDDSRILYLFNRHQLKSFHKDNVKLYSTPLDSLNDYISAARFHFEHSQHLHAAAINRHNSITVALLYIKRQIDLLESLRSDFDSTSTTLLSQHAELLHHHQFHMHLISSIPVNPKLVKNRSRYLSDYMSIQKMDQIYSHSLDTHIQHHHQHQLLDELWVDIDNELQDIEMLLQAVNFSEFDNALTEAADAFDSTSQLNMSQREHLDQLDAFLREDVITLTNLKNSQPHLEYLTRLSHIHVQLSDIPRRTTNLKHSIGTLSSFQHLTRLKAMPTAYVSLIAELARRNAFDSHYKEKTSDIAELLANESRKEEIRRLTLVDFDSVASSTSTAKNVALSEADDYMKVAAVKPARFLPFDVAGFDSMINMPEVNLRGGNLPVRITADELEEVVQVVKRAVEEYGMEREVKSAAEYSVQHSVERPAIDTSQRHIDTSAIIPLFSVYESTLTYIHALDVEWEKKASAILLPQSTKKMRVSHDIDQLRREHEGEVAKLRKTHADAMQQQKEEHNRTASELASKEEVSVMRTRIGELEQHNEDMNESVAACARTIRARDETIEELKRNYEEQVTVRDQELRHIRSEMDADHAVLSRHLELASHELARKGDDAADARAQHKSLADNLAKVLARAGEKDRGSAGVGVGVGVNNVLLNFSSTFSHTPQTSHTSHPPITPLTPHTQHPDDLVSRVAAYVRRWQKEAKVNRERAKEKLAFRNFGRGDLALFLPTRNAAAKPWAAFNISFPHYFLKPTPSQSETLKSREWTVARITNIDEKIVDGTSDNPFGLGIGVKYFLLDVDIWQPKHRRGPSRSGGGGDGGGLSVVVDDNENERERGSNSTQPHTHNHTPSNPNPFSVVEGGGLDSPCTRAGTANNNDDDNSSAAERRMHDRDPRRRTGSATSSATSSRTRSSVSQQPPPNLLSQSPGVTTTLTRALSEQKEKREQGPIEEARSSVSPGVNEHATTSRDGRSRTVSVTGAAQDLLRNSLKRQQQHSPTL</sequence>
<dbReference type="RefSeq" id="XP_009268518.1">
    <property type="nucleotide sequence ID" value="XM_009270243.1"/>
</dbReference>
<dbReference type="GO" id="GO:0000422">
    <property type="term" value="P:autophagy of mitochondrion"/>
    <property type="evidence" value="ECO:0007669"/>
    <property type="project" value="TreeGrafter"/>
</dbReference>
<accession>R9AFB9</accession>
<dbReference type="GO" id="GO:0015031">
    <property type="term" value="P:protein transport"/>
    <property type="evidence" value="ECO:0007669"/>
    <property type="project" value="UniProtKB-KW"/>
</dbReference>
<dbReference type="OMA" id="THADAMQ"/>
<protein>
    <recommendedName>
        <fullName evidence="4">Autophagy-related protein 11</fullName>
    </recommendedName>
</protein>
<keyword evidence="4" id="KW-0813">Transport</keyword>
<keyword evidence="2 4" id="KW-0072">Autophagy</keyword>
<evidence type="ECO:0000256" key="5">
    <source>
        <dbReference type="SAM" id="MobiDB-lite"/>
    </source>
</evidence>
<dbReference type="InterPro" id="IPR000727">
    <property type="entry name" value="T_SNARE_dom"/>
</dbReference>
<dbReference type="GO" id="GO:0005774">
    <property type="term" value="C:vacuolar membrane"/>
    <property type="evidence" value="ECO:0007669"/>
    <property type="project" value="UniProtKB-SubCell"/>
</dbReference>
<gene>
    <name evidence="7" type="ORF">J056_000615</name>
</gene>
<dbReference type="GO" id="GO:1990316">
    <property type="term" value="C:Atg1/ULK1 kinase complex"/>
    <property type="evidence" value="ECO:0007669"/>
    <property type="project" value="TreeGrafter"/>
</dbReference>
<organism evidence="7 8">
    <name type="scientific">Wallemia ichthyophaga (strain EXF-994 / CBS 113033)</name>
    <dbReference type="NCBI Taxonomy" id="1299270"/>
    <lineage>
        <taxon>Eukaryota</taxon>
        <taxon>Fungi</taxon>
        <taxon>Dikarya</taxon>
        <taxon>Basidiomycota</taxon>
        <taxon>Wallemiomycotina</taxon>
        <taxon>Wallemiomycetes</taxon>
        <taxon>Wallemiales</taxon>
        <taxon>Wallemiaceae</taxon>
        <taxon>Wallemia</taxon>
    </lineage>
</organism>
<dbReference type="GO" id="GO:0000045">
    <property type="term" value="P:autophagosome assembly"/>
    <property type="evidence" value="ECO:0007669"/>
    <property type="project" value="UniProtKB-UniRule"/>
</dbReference>
<dbReference type="eggNOG" id="ENOG502QVZE">
    <property type="taxonomic scope" value="Eukaryota"/>
</dbReference>
<dbReference type="GO" id="GO:0060090">
    <property type="term" value="F:molecular adaptor activity"/>
    <property type="evidence" value="ECO:0007669"/>
    <property type="project" value="TreeGrafter"/>
</dbReference>
<evidence type="ECO:0000256" key="4">
    <source>
        <dbReference type="RuleBase" id="RU367075"/>
    </source>
</evidence>
<dbReference type="GO" id="GO:0061709">
    <property type="term" value="P:reticulophagy"/>
    <property type="evidence" value="ECO:0007669"/>
    <property type="project" value="TreeGrafter"/>
</dbReference>
<comment type="subcellular location">
    <subcellularLocation>
        <location evidence="4">Preautophagosomal structure membrane</location>
        <topology evidence="4">Peripheral membrane protein</topology>
    </subcellularLocation>
    <subcellularLocation>
        <location evidence="4">Vacuole membrane</location>
        <topology evidence="4">Peripheral membrane protein</topology>
    </subcellularLocation>
    <text evidence="4">During pexophagy, accumulates in the vacuolar membrane region, where the peroxisomes contact the vacuole.</text>
</comment>
<keyword evidence="4" id="KW-0472">Membrane</keyword>
<keyword evidence="8" id="KW-1185">Reference proteome</keyword>
<dbReference type="PROSITE" id="PS50192">
    <property type="entry name" value="T_SNARE"/>
    <property type="match status" value="1"/>
</dbReference>
<dbReference type="GeneID" id="20373567"/>
<feature type="compositionally biased region" description="Polar residues" evidence="5">
    <location>
        <begin position="1027"/>
        <end position="1036"/>
    </location>
</feature>
<evidence type="ECO:0000313" key="7">
    <source>
        <dbReference type="EMBL" id="EOR00805.1"/>
    </source>
</evidence>
<dbReference type="Pfam" id="PF10377">
    <property type="entry name" value="ATG11"/>
    <property type="match status" value="1"/>
</dbReference>
<dbReference type="GO" id="GO:0019901">
    <property type="term" value="F:protein kinase binding"/>
    <property type="evidence" value="ECO:0007669"/>
    <property type="project" value="TreeGrafter"/>
</dbReference>
<keyword evidence="3" id="KW-0175">Coiled coil</keyword>
<comment type="similarity">
    <text evidence="1 4">Belongs to the ATG11 family.</text>
</comment>
<dbReference type="GO" id="GO:0034727">
    <property type="term" value="P:piecemeal microautophagy of the nucleus"/>
    <property type="evidence" value="ECO:0007669"/>
    <property type="project" value="TreeGrafter"/>
</dbReference>
<feature type="region of interest" description="Disordered" evidence="5">
    <location>
        <begin position="906"/>
        <end position="1098"/>
    </location>
</feature>
<feature type="domain" description="T-SNARE coiled-coil homology" evidence="6">
    <location>
        <begin position="5"/>
        <end position="67"/>
    </location>
</feature>
<dbReference type="Proteomes" id="UP000014064">
    <property type="component" value="Unassembled WGS sequence"/>
</dbReference>
<dbReference type="Gene3D" id="1.20.5.110">
    <property type="match status" value="1"/>
</dbReference>
<feature type="compositionally biased region" description="Polar residues" evidence="5">
    <location>
        <begin position="937"/>
        <end position="954"/>
    </location>
</feature>
<dbReference type="KEGG" id="wic:J056_000615"/>
<dbReference type="GO" id="GO:0034517">
    <property type="term" value="P:ribophagy"/>
    <property type="evidence" value="ECO:0007669"/>
    <property type="project" value="TreeGrafter"/>
</dbReference>
<dbReference type="EMBL" id="KE007233">
    <property type="protein sequence ID" value="EOR00805.1"/>
    <property type="molecule type" value="Genomic_DNA"/>
</dbReference>
<dbReference type="STRING" id="1299270.R9AFB9"/>
<evidence type="ECO:0000313" key="8">
    <source>
        <dbReference type="Proteomes" id="UP000014064"/>
    </source>
</evidence>
<dbReference type="PANTHER" id="PTHR13222:SF1">
    <property type="entry name" value="RB1-INDUCIBLE COILED-COIL PROTEIN 1"/>
    <property type="match status" value="1"/>
</dbReference>
<dbReference type="InterPro" id="IPR019460">
    <property type="entry name" value="Atg11_C"/>
</dbReference>
<feature type="compositionally biased region" description="Basic and acidic residues" evidence="5">
    <location>
        <begin position="1037"/>
        <end position="1052"/>
    </location>
</feature>
<dbReference type="InterPro" id="IPR040040">
    <property type="entry name" value="ATG11"/>
</dbReference>